<evidence type="ECO:0000313" key="2">
    <source>
        <dbReference type="EMBL" id="QHW01053.1"/>
    </source>
</evidence>
<dbReference type="InterPro" id="IPR051045">
    <property type="entry name" value="TonB-dependent_transducer"/>
</dbReference>
<dbReference type="Gene3D" id="3.30.1150.10">
    <property type="match status" value="1"/>
</dbReference>
<dbReference type="AlphaFoldDB" id="A0A6P1W9H8"/>
<feature type="domain" description="TonB C-terminal" evidence="1">
    <location>
        <begin position="57"/>
        <end position="118"/>
    </location>
</feature>
<reference evidence="2 3" key="1">
    <citation type="submission" date="2019-11" db="EMBL/GenBank/DDBJ databases">
        <title>Spirosoma endbachense sp. nov., isolated from a natural salt meadow.</title>
        <authorList>
            <person name="Rojas J."/>
            <person name="Ambika Manirajan B."/>
            <person name="Ratering S."/>
            <person name="Suarez C."/>
            <person name="Geissler-Plaum R."/>
            <person name="Schnell S."/>
        </authorList>
    </citation>
    <scope>NUCLEOTIDE SEQUENCE [LARGE SCALE GENOMIC DNA]</scope>
    <source>
        <strain evidence="2 3">I-24</strain>
    </source>
</reference>
<evidence type="ECO:0000313" key="3">
    <source>
        <dbReference type="Proteomes" id="UP000464577"/>
    </source>
</evidence>
<proteinExistence type="predicted"/>
<dbReference type="PANTHER" id="PTHR33446">
    <property type="entry name" value="PROTEIN TONB-RELATED"/>
    <property type="match status" value="1"/>
</dbReference>
<gene>
    <name evidence="2" type="ORF">GJR95_41155</name>
</gene>
<accession>A0A6P1W9H8</accession>
<dbReference type="KEGG" id="senf:GJR95_41155"/>
<dbReference type="GO" id="GO:0055085">
    <property type="term" value="P:transmembrane transport"/>
    <property type="evidence" value="ECO:0007669"/>
    <property type="project" value="InterPro"/>
</dbReference>
<dbReference type="PANTHER" id="PTHR33446:SF2">
    <property type="entry name" value="PROTEIN TONB"/>
    <property type="match status" value="1"/>
</dbReference>
<dbReference type="Pfam" id="PF03544">
    <property type="entry name" value="TonB_C"/>
    <property type="match status" value="1"/>
</dbReference>
<dbReference type="EMBL" id="CP045997">
    <property type="protein sequence ID" value="QHW01053.1"/>
    <property type="molecule type" value="Genomic_DNA"/>
</dbReference>
<keyword evidence="3" id="KW-1185">Reference proteome</keyword>
<dbReference type="Proteomes" id="UP000464577">
    <property type="component" value="Chromosome"/>
</dbReference>
<protein>
    <recommendedName>
        <fullName evidence="1">TonB C-terminal domain-containing protein</fullName>
    </recommendedName>
</protein>
<name>A0A6P1W9H8_9BACT</name>
<organism evidence="2 3">
    <name type="scientific">Spirosoma endbachense</name>
    <dbReference type="NCBI Taxonomy" id="2666025"/>
    <lineage>
        <taxon>Bacteria</taxon>
        <taxon>Pseudomonadati</taxon>
        <taxon>Bacteroidota</taxon>
        <taxon>Cytophagia</taxon>
        <taxon>Cytophagales</taxon>
        <taxon>Cytophagaceae</taxon>
        <taxon>Spirosoma</taxon>
    </lineage>
</organism>
<dbReference type="GO" id="GO:0031992">
    <property type="term" value="F:energy transducer activity"/>
    <property type="evidence" value="ECO:0007669"/>
    <property type="project" value="TreeGrafter"/>
</dbReference>
<dbReference type="GO" id="GO:0098797">
    <property type="term" value="C:plasma membrane protein complex"/>
    <property type="evidence" value="ECO:0007669"/>
    <property type="project" value="TreeGrafter"/>
</dbReference>
<dbReference type="SUPFAM" id="SSF74653">
    <property type="entry name" value="TolA/TonB C-terminal domain"/>
    <property type="match status" value="1"/>
</dbReference>
<sequence>MLYHYSRLTFSQLYNSTMTPSQSNTGAINPVFPGGALALQRFVDQTKQPVSPPASETVFVEFVVNVDGSVSDYTVLKGAGMEADLEAVRIVSIMPEWTPGTIDGEPARFKFVLPIPFKD</sequence>
<dbReference type="InterPro" id="IPR037682">
    <property type="entry name" value="TonB_C"/>
</dbReference>
<evidence type="ECO:0000259" key="1">
    <source>
        <dbReference type="Pfam" id="PF03544"/>
    </source>
</evidence>